<evidence type="ECO:0000313" key="3">
    <source>
        <dbReference type="Proteomes" id="UP000215453"/>
    </source>
</evidence>
<sequence length="273" mass="30867">MTSTSPQHQHHFATTRLFLGRNMSSPPNHAAKVNELFDPRKLPIDETSSYAYNLSETKEDPADDKLSADTQCANDDDDDTSVHSQTSADKTAAGKEDRARLPPLLRLPAELRNEIYSYIFPPPPAALFKPHAPDMYCASLCHRSMMIPPLLHTSQQIRAESSGVFFSTAVFVFDHSYGVVSYLKTLLRRHVEMIQHIHYNPARPRTFWDPHWASNGLLEGKELKQLRLELAHAGVAALRDGVIKVWVVLGKKVKRERGLWTEDGLWTARPGEY</sequence>
<dbReference type="Proteomes" id="UP000215453">
    <property type="component" value="Chromosome 9"/>
</dbReference>
<gene>
    <name evidence="2" type="ORF">ZT1A5_G8887</name>
</gene>
<name>A0A1Y6LSU6_ZYMTR</name>
<dbReference type="EMBL" id="LT882684">
    <property type="protein sequence ID" value="SMY27442.1"/>
    <property type="molecule type" value="Genomic_DNA"/>
</dbReference>
<dbReference type="PANTHER" id="PTHR42085">
    <property type="entry name" value="F-BOX DOMAIN-CONTAINING PROTEIN"/>
    <property type="match status" value="1"/>
</dbReference>
<evidence type="ECO:0000313" key="2">
    <source>
        <dbReference type="EMBL" id="SMY27442.1"/>
    </source>
</evidence>
<dbReference type="AlphaFoldDB" id="A0A1Y6LSU6"/>
<dbReference type="InterPro" id="IPR038883">
    <property type="entry name" value="AN11006-like"/>
</dbReference>
<evidence type="ECO:0008006" key="4">
    <source>
        <dbReference type="Google" id="ProtNLM"/>
    </source>
</evidence>
<feature type="region of interest" description="Disordered" evidence="1">
    <location>
        <begin position="52"/>
        <end position="99"/>
    </location>
</feature>
<protein>
    <recommendedName>
        <fullName evidence="4">F-box domain-containing protein</fullName>
    </recommendedName>
</protein>
<evidence type="ECO:0000256" key="1">
    <source>
        <dbReference type="SAM" id="MobiDB-lite"/>
    </source>
</evidence>
<accession>A0A1Y6LSU6</accession>
<proteinExistence type="predicted"/>
<feature type="region of interest" description="Disordered" evidence="1">
    <location>
        <begin position="16"/>
        <end position="38"/>
    </location>
</feature>
<reference evidence="2 3" key="1">
    <citation type="submission" date="2016-10" db="EMBL/GenBank/DDBJ databases">
        <authorList>
            <person name="Varghese N."/>
        </authorList>
    </citation>
    <scope>NUCLEOTIDE SEQUENCE [LARGE SCALE GENOMIC DNA]</scope>
</reference>
<organism evidence="2 3">
    <name type="scientific">Zymoseptoria tritici ST99CH_1A5</name>
    <dbReference type="NCBI Taxonomy" id="1276529"/>
    <lineage>
        <taxon>Eukaryota</taxon>
        <taxon>Fungi</taxon>
        <taxon>Dikarya</taxon>
        <taxon>Ascomycota</taxon>
        <taxon>Pezizomycotina</taxon>
        <taxon>Dothideomycetes</taxon>
        <taxon>Dothideomycetidae</taxon>
        <taxon>Mycosphaerellales</taxon>
        <taxon>Mycosphaerellaceae</taxon>
        <taxon>Zymoseptoria</taxon>
    </lineage>
</organism>
<feature type="compositionally biased region" description="Basic and acidic residues" evidence="1">
    <location>
        <begin position="56"/>
        <end position="67"/>
    </location>
</feature>
<dbReference type="PANTHER" id="PTHR42085:SF1">
    <property type="entry name" value="F-BOX DOMAIN-CONTAINING PROTEIN"/>
    <property type="match status" value="1"/>
</dbReference>